<protein>
    <submittedName>
        <fullName evidence="5">OmpH family outer membrane protein</fullName>
    </submittedName>
</protein>
<keyword evidence="6" id="KW-1185">Reference proteome</keyword>
<dbReference type="Proteomes" id="UP001235760">
    <property type="component" value="Unassembled WGS sequence"/>
</dbReference>
<evidence type="ECO:0000313" key="6">
    <source>
        <dbReference type="Proteomes" id="UP001235760"/>
    </source>
</evidence>
<dbReference type="Gene3D" id="3.30.910.20">
    <property type="entry name" value="Skp domain"/>
    <property type="match status" value="1"/>
</dbReference>
<accession>A0ABT9G0Z2</accession>
<dbReference type="InterPro" id="IPR005632">
    <property type="entry name" value="Chaperone_Skp"/>
</dbReference>
<reference evidence="5 6" key="1">
    <citation type="submission" date="2023-08" db="EMBL/GenBank/DDBJ databases">
        <authorList>
            <person name="Roldan D.M."/>
            <person name="Menes R.J."/>
        </authorList>
    </citation>
    <scope>NUCLEOTIDE SEQUENCE [LARGE SCALE GENOMIC DNA]</scope>
    <source>
        <strain evidence="5 6">CCM 2812</strain>
    </source>
</reference>
<feature type="signal peptide" evidence="4">
    <location>
        <begin position="1"/>
        <end position="24"/>
    </location>
</feature>
<evidence type="ECO:0000256" key="4">
    <source>
        <dbReference type="SAM" id="SignalP"/>
    </source>
</evidence>
<dbReference type="RefSeq" id="WP_305748709.1">
    <property type="nucleotide sequence ID" value="NZ_JAUZEE010000002.1"/>
</dbReference>
<evidence type="ECO:0000313" key="5">
    <source>
        <dbReference type="EMBL" id="MDP4300163.1"/>
    </source>
</evidence>
<dbReference type="PANTHER" id="PTHR35089:SF1">
    <property type="entry name" value="CHAPERONE PROTEIN SKP"/>
    <property type="match status" value="1"/>
</dbReference>
<dbReference type="PANTHER" id="PTHR35089">
    <property type="entry name" value="CHAPERONE PROTEIN SKP"/>
    <property type="match status" value="1"/>
</dbReference>
<feature type="chain" id="PRO_5045998871" evidence="4">
    <location>
        <begin position="25"/>
        <end position="173"/>
    </location>
</feature>
<comment type="caution">
    <text evidence="5">The sequence shown here is derived from an EMBL/GenBank/DDBJ whole genome shotgun (WGS) entry which is preliminary data.</text>
</comment>
<organism evidence="5 6">
    <name type="scientific">Leptothrix discophora</name>
    <dbReference type="NCBI Taxonomy" id="89"/>
    <lineage>
        <taxon>Bacteria</taxon>
        <taxon>Pseudomonadati</taxon>
        <taxon>Pseudomonadota</taxon>
        <taxon>Betaproteobacteria</taxon>
        <taxon>Burkholderiales</taxon>
        <taxon>Sphaerotilaceae</taxon>
        <taxon>Leptothrix</taxon>
    </lineage>
</organism>
<feature type="compositionally biased region" description="Basic and acidic residues" evidence="3">
    <location>
        <begin position="85"/>
        <end position="117"/>
    </location>
</feature>
<evidence type="ECO:0000256" key="3">
    <source>
        <dbReference type="SAM" id="MobiDB-lite"/>
    </source>
</evidence>
<evidence type="ECO:0000256" key="2">
    <source>
        <dbReference type="PIRNR" id="PIRNR002094"/>
    </source>
</evidence>
<dbReference type="Pfam" id="PF03938">
    <property type="entry name" value="OmpH"/>
    <property type="match status" value="1"/>
</dbReference>
<dbReference type="EMBL" id="JAUZEE010000002">
    <property type="protein sequence ID" value="MDP4300163.1"/>
    <property type="molecule type" value="Genomic_DNA"/>
</dbReference>
<dbReference type="InterPro" id="IPR024930">
    <property type="entry name" value="Skp_dom_sf"/>
</dbReference>
<gene>
    <name evidence="5" type="ORF">Q8X39_05910</name>
</gene>
<dbReference type="PIRSF" id="PIRSF002094">
    <property type="entry name" value="OMP26_Skp"/>
    <property type="match status" value="1"/>
</dbReference>
<dbReference type="SMART" id="SM00935">
    <property type="entry name" value="OmpH"/>
    <property type="match status" value="1"/>
</dbReference>
<feature type="region of interest" description="Disordered" evidence="3">
    <location>
        <begin position="76"/>
        <end position="117"/>
    </location>
</feature>
<comment type="similarity">
    <text evidence="2">Belongs to the skp family.</text>
</comment>
<keyword evidence="1 4" id="KW-0732">Signal</keyword>
<evidence type="ECO:0000256" key="1">
    <source>
        <dbReference type="ARBA" id="ARBA00022729"/>
    </source>
</evidence>
<proteinExistence type="inferred from homology"/>
<name>A0ABT9G0Z2_LEPDI</name>
<dbReference type="SUPFAM" id="SSF111384">
    <property type="entry name" value="OmpH-like"/>
    <property type="match status" value="1"/>
</dbReference>
<sequence length="173" mass="19620">MKKLTLLMLATAAMLTLSAPMLRAQELKIGYVSSDRVLRDAVPAKAALAKLETEFGKRKKDLDDFAARIKTAGDKLNKDAPTLSESERDRRQRELVDQERELSRKRREYQEDVTQRQNEELTAVIERANKAIKQIFEQEKYDLIVQDAIHASARVDITDKVIKALNAQAPAAK</sequence>